<dbReference type="CDD" id="cd17929">
    <property type="entry name" value="DEXHc_priA"/>
    <property type="match status" value="1"/>
</dbReference>
<keyword evidence="8 12" id="KW-0067">ATP-binding</keyword>
<proteinExistence type="inferred from homology"/>
<dbReference type="GO" id="GO:0043138">
    <property type="term" value="F:3'-5' DNA helicase activity"/>
    <property type="evidence" value="ECO:0007669"/>
    <property type="project" value="UniProtKB-EC"/>
</dbReference>
<evidence type="ECO:0000256" key="5">
    <source>
        <dbReference type="ARBA" id="ARBA00022801"/>
    </source>
</evidence>
<evidence type="ECO:0000259" key="13">
    <source>
        <dbReference type="PROSITE" id="PS51192"/>
    </source>
</evidence>
<dbReference type="InterPro" id="IPR040498">
    <property type="entry name" value="PriA_CRR"/>
</dbReference>
<evidence type="ECO:0000256" key="1">
    <source>
        <dbReference type="ARBA" id="ARBA00022515"/>
    </source>
</evidence>
<dbReference type="Pfam" id="PF00270">
    <property type="entry name" value="DEAD"/>
    <property type="match status" value="1"/>
</dbReference>
<gene>
    <name evidence="12 14" type="primary">priA</name>
    <name evidence="14" type="ORF">DW687_08375</name>
</gene>
<feature type="binding site" evidence="12">
    <location>
        <position position="556"/>
    </location>
    <ligand>
        <name>Zn(2+)</name>
        <dbReference type="ChEBI" id="CHEBI:29105"/>
        <label>1</label>
    </ligand>
</feature>
<feature type="binding site" evidence="12">
    <location>
        <position position="513"/>
    </location>
    <ligand>
        <name>Zn(2+)</name>
        <dbReference type="ChEBI" id="CHEBI:29105"/>
        <label>1</label>
    </ligand>
</feature>
<keyword evidence="4 12" id="KW-0547">Nucleotide-binding</keyword>
<dbReference type="GO" id="GO:0006302">
    <property type="term" value="P:double-strand break repair"/>
    <property type="evidence" value="ECO:0007669"/>
    <property type="project" value="InterPro"/>
</dbReference>
<keyword evidence="1 12" id="KW-0639">Primosome</keyword>
<comment type="subunit">
    <text evidence="12">Component of the replication restart primosome.</text>
</comment>
<dbReference type="PROSITE" id="PS51192">
    <property type="entry name" value="HELICASE_ATP_BIND_1"/>
    <property type="match status" value="1"/>
</dbReference>
<feature type="binding site" evidence="12">
    <location>
        <position position="525"/>
    </location>
    <ligand>
        <name>Zn(2+)</name>
        <dbReference type="ChEBI" id="CHEBI:29105"/>
        <label>2</label>
    </ligand>
</feature>
<dbReference type="GO" id="GO:0005524">
    <property type="term" value="F:ATP binding"/>
    <property type="evidence" value="ECO:0007669"/>
    <property type="project" value="UniProtKB-UniRule"/>
</dbReference>
<evidence type="ECO:0000256" key="4">
    <source>
        <dbReference type="ARBA" id="ARBA00022741"/>
    </source>
</evidence>
<keyword evidence="3 12" id="KW-0479">Metal-binding</keyword>
<comment type="catalytic activity">
    <reaction evidence="11 12">
        <text>ATP + H2O = ADP + phosphate + H(+)</text>
        <dbReference type="Rhea" id="RHEA:13065"/>
        <dbReference type="ChEBI" id="CHEBI:15377"/>
        <dbReference type="ChEBI" id="CHEBI:15378"/>
        <dbReference type="ChEBI" id="CHEBI:30616"/>
        <dbReference type="ChEBI" id="CHEBI:43474"/>
        <dbReference type="ChEBI" id="CHEBI:456216"/>
        <dbReference type="EC" id="5.6.2.4"/>
    </reaction>
</comment>
<comment type="function">
    <text evidence="12">Initiates the restart of stalled replication forks, which reloads the replicative helicase on sites other than the origin of replication. Recognizes and binds to abandoned replication forks and remodels them to uncover a helicase loading site. Promotes assembly of the primosome at these replication forks.</text>
</comment>
<keyword evidence="10 12" id="KW-0413">Isomerase</keyword>
<dbReference type="Gene3D" id="3.40.1440.60">
    <property type="entry name" value="PriA, 3(prime) DNA-binding domain"/>
    <property type="match status" value="1"/>
</dbReference>
<dbReference type="GO" id="GO:0008270">
    <property type="term" value="F:zinc ion binding"/>
    <property type="evidence" value="ECO:0007669"/>
    <property type="project" value="UniProtKB-UniRule"/>
</dbReference>
<dbReference type="SMART" id="SM00487">
    <property type="entry name" value="DEXDc"/>
    <property type="match status" value="1"/>
</dbReference>
<comment type="catalytic activity">
    <reaction evidence="12">
        <text>Couples ATP hydrolysis with the unwinding of duplex DNA by translocating in the 3'-5' direction.</text>
        <dbReference type="EC" id="5.6.2.4"/>
    </reaction>
</comment>
<feature type="domain" description="Helicase ATP-binding" evidence="13">
    <location>
        <begin position="285"/>
        <end position="451"/>
    </location>
</feature>
<reference evidence="14 15" key="1">
    <citation type="submission" date="2018-08" db="EMBL/GenBank/DDBJ databases">
        <title>A genome reference for cultivated species of the human gut microbiota.</title>
        <authorList>
            <person name="Zou Y."/>
            <person name="Xue W."/>
            <person name="Luo G."/>
        </authorList>
    </citation>
    <scope>NUCLEOTIDE SEQUENCE [LARGE SCALE GENOMIC DNA]</scope>
    <source>
        <strain evidence="14 15">AM25-6</strain>
    </source>
</reference>
<keyword evidence="2 12" id="KW-0235">DNA replication</keyword>
<dbReference type="InterPro" id="IPR011545">
    <property type="entry name" value="DEAD/DEAH_box_helicase_dom"/>
</dbReference>
<evidence type="ECO:0000256" key="10">
    <source>
        <dbReference type="ARBA" id="ARBA00023235"/>
    </source>
</evidence>
<dbReference type="GO" id="GO:0006310">
    <property type="term" value="P:DNA recombination"/>
    <property type="evidence" value="ECO:0007669"/>
    <property type="project" value="InterPro"/>
</dbReference>
<dbReference type="RefSeq" id="WP_117532408.1">
    <property type="nucleotide sequence ID" value="NZ_QUSM01000004.1"/>
</dbReference>
<sequence>MIANVLIDTLGAIGDKIYDYKIPENLIDETEIGKRVLVYFGRGSNLVPALVIGLSETSDYDYDKLKEINEVLDNEVIVQSYLIDMIKYMRDNYFCTYVDALRCVIPSLEQVKRKEIYTYIENDKEIKGEYKDILDLIIKRKGEASFDYIKTKLKISKEELKEHISYLSKRNIIKKEVIYHVKEEKMNEIISLSGKYETIEEYLSCIRKNATKQVSVIKSLEKGPLLYETLIHKTEANRGIITKLEDLELIKSEFREKNDELDLSIPEEDIEVELNDEQKKVLNIYLNEENTNKFLLHGVTGSGKTEVYIKMFKEQINKGKQCLFLVPEIALTPQMMRNIYYKFDGDVAIMHSKLTMAKRIKEWDKVRSGKAKIVLGARSALFMPFKDLGLIVIDEEHENTYKSSQIPRYETIELANFICNGIGAKLVLGSATPSVESYYKAFKGEYRLLEMENRANGKDFPEVQIVDMTDEMRSGNRSSISRTLSKKIRERLDRKEQIILFMNRRGFSTYVFCRKCGYIEECPNCDVSLTYHANINSLRCHYCGYEKRAPEICPSCGSDKIKRAGTGTQKVEAAVRELFPDAKILRMDFDTTRKAGSMEKILSDFREEKADILIGTQMVVKGHDFANVTLVGILLADTALNFPDINSPQRTFQLCTQASGRAGRASKEGEVVMQTYMPNNKTLVYSSMHDYKSFYAYDIEYRMKMNYPPFTEILGIFVANEDENKSVEHINHVYKRIEELLKEKNREDVKLYQPMDAFIHKLKNKYIMHILLRYNKDDEIKKEIRNIFNDIKREVDSNVFAEVNPVTLL</sequence>
<evidence type="ECO:0000313" key="14">
    <source>
        <dbReference type="EMBL" id="RGD73788.1"/>
    </source>
</evidence>
<keyword evidence="7 12" id="KW-0862">Zinc</keyword>
<name>A0A3E3DYL1_9FIRM</name>
<keyword evidence="5 12" id="KW-0378">Hydrolase</keyword>
<comment type="caution">
    <text evidence="14">The sequence shown here is derived from an EMBL/GenBank/DDBJ whole genome shotgun (WGS) entry which is preliminary data.</text>
</comment>
<feature type="binding site" evidence="12">
    <location>
        <position position="516"/>
    </location>
    <ligand>
        <name>Zn(2+)</name>
        <dbReference type="ChEBI" id="CHEBI:29105"/>
        <label>1</label>
    </ligand>
</feature>
<dbReference type="Proteomes" id="UP000261212">
    <property type="component" value="Unassembled WGS sequence"/>
</dbReference>
<dbReference type="InterPro" id="IPR041236">
    <property type="entry name" value="PriA_C"/>
</dbReference>
<keyword evidence="9 12" id="KW-0238">DNA-binding</keyword>
<feature type="binding site" evidence="12">
    <location>
        <position position="540"/>
    </location>
    <ligand>
        <name>Zn(2+)</name>
        <dbReference type="ChEBI" id="CHEBI:29105"/>
        <label>2</label>
    </ligand>
</feature>
<dbReference type="AlphaFoldDB" id="A0A3E3DYL1"/>
<dbReference type="CDD" id="cd18804">
    <property type="entry name" value="SF2_C_priA"/>
    <property type="match status" value="1"/>
</dbReference>
<dbReference type="SMART" id="SM00490">
    <property type="entry name" value="HELICc"/>
    <property type="match status" value="1"/>
</dbReference>
<dbReference type="GO" id="GO:1990077">
    <property type="term" value="C:primosome complex"/>
    <property type="evidence" value="ECO:0007669"/>
    <property type="project" value="UniProtKB-UniRule"/>
</dbReference>
<evidence type="ECO:0000256" key="12">
    <source>
        <dbReference type="HAMAP-Rule" id="MF_00983"/>
    </source>
</evidence>
<evidence type="ECO:0000256" key="9">
    <source>
        <dbReference type="ARBA" id="ARBA00023125"/>
    </source>
</evidence>
<dbReference type="SUPFAM" id="SSF52540">
    <property type="entry name" value="P-loop containing nucleoside triphosphate hydrolases"/>
    <property type="match status" value="2"/>
</dbReference>
<feature type="binding site" evidence="12">
    <location>
        <position position="522"/>
    </location>
    <ligand>
        <name>Zn(2+)</name>
        <dbReference type="ChEBI" id="CHEBI:29105"/>
        <label>2</label>
    </ligand>
</feature>
<accession>A0A3E3DYL1</accession>
<dbReference type="HAMAP" id="MF_00983">
    <property type="entry name" value="PriA"/>
    <property type="match status" value="1"/>
</dbReference>
<evidence type="ECO:0000256" key="6">
    <source>
        <dbReference type="ARBA" id="ARBA00022806"/>
    </source>
</evidence>
<dbReference type="InterPro" id="IPR027417">
    <property type="entry name" value="P-loop_NTPase"/>
</dbReference>
<evidence type="ECO:0000256" key="7">
    <source>
        <dbReference type="ARBA" id="ARBA00022833"/>
    </source>
</evidence>
<feature type="binding site" evidence="12">
    <location>
        <position position="553"/>
    </location>
    <ligand>
        <name>Zn(2+)</name>
        <dbReference type="ChEBI" id="CHEBI:29105"/>
        <label>1</label>
    </ligand>
</feature>
<dbReference type="InterPro" id="IPR041222">
    <property type="entry name" value="PriA_3primeBD"/>
</dbReference>
<dbReference type="PANTHER" id="PTHR30580">
    <property type="entry name" value="PRIMOSOMAL PROTEIN N"/>
    <property type="match status" value="1"/>
</dbReference>
<evidence type="ECO:0000313" key="15">
    <source>
        <dbReference type="Proteomes" id="UP000261212"/>
    </source>
</evidence>
<dbReference type="Pfam" id="PF18074">
    <property type="entry name" value="PriA_C"/>
    <property type="match status" value="1"/>
</dbReference>
<dbReference type="Pfam" id="PF17764">
    <property type="entry name" value="PriA_3primeBD"/>
    <property type="match status" value="1"/>
</dbReference>
<dbReference type="GO" id="GO:0016887">
    <property type="term" value="F:ATP hydrolysis activity"/>
    <property type="evidence" value="ECO:0007669"/>
    <property type="project" value="RHEA"/>
</dbReference>
<protein>
    <recommendedName>
        <fullName evidence="12">Replication restart protein PriA</fullName>
    </recommendedName>
    <alternativeName>
        <fullName evidence="12">ATP-dependent DNA helicase PriA</fullName>
        <ecNumber evidence="12">5.6.2.4</ecNumber>
    </alternativeName>
    <alternativeName>
        <fullName evidence="12">DNA 3'-5' helicase PriA</fullName>
    </alternativeName>
</protein>
<organism evidence="14 15">
    <name type="scientific">Anaerofustis stercorihominis</name>
    <dbReference type="NCBI Taxonomy" id="214853"/>
    <lineage>
        <taxon>Bacteria</taxon>
        <taxon>Bacillati</taxon>
        <taxon>Bacillota</taxon>
        <taxon>Clostridia</taxon>
        <taxon>Eubacteriales</taxon>
        <taxon>Eubacteriaceae</taxon>
        <taxon>Anaerofustis</taxon>
    </lineage>
</organism>
<evidence type="ECO:0000256" key="11">
    <source>
        <dbReference type="ARBA" id="ARBA00048988"/>
    </source>
</evidence>
<evidence type="ECO:0000256" key="8">
    <source>
        <dbReference type="ARBA" id="ARBA00022840"/>
    </source>
</evidence>
<dbReference type="InterPro" id="IPR005259">
    <property type="entry name" value="PriA"/>
</dbReference>
<dbReference type="PANTHER" id="PTHR30580:SF0">
    <property type="entry name" value="PRIMOSOMAL PROTEIN N"/>
    <property type="match status" value="1"/>
</dbReference>
<comment type="cofactor">
    <cofactor evidence="12">
        <name>Zn(2+)</name>
        <dbReference type="ChEBI" id="CHEBI:29105"/>
    </cofactor>
    <text evidence="12">Binds 2 zinc ions per subunit.</text>
</comment>
<dbReference type="InterPro" id="IPR014001">
    <property type="entry name" value="Helicase_ATP-bd"/>
</dbReference>
<dbReference type="EC" id="5.6.2.4" evidence="12"/>
<dbReference type="EMBL" id="QUSM01000004">
    <property type="protein sequence ID" value="RGD73788.1"/>
    <property type="molecule type" value="Genomic_DNA"/>
</dbReference>
<dbReference type="GO" id="GO:0006269">
    <property type="term" value="P:DNA replication, synthesis of primer"/>
    <property type="evidence" value="ECO:0007669"/>
    <property type="project" value="UniProtKB-KW"/>
</dbReference>
<dbReference type="FunFam" id="3.40.50.300:FF:000489">
    <property type="entry name" value="Primosome assembly protein PriA"/>
    <property type="match status" value="1"/>
</dbReference>
<evidence type="ECO:0000256" key="3">
    <source>
        <dbReference type="ARBA" id="ARBA00022723"/>
    </source>
</evidence>
<dbReference type="Pfam" id="PF18319">
    <property type="entry name" value="Zn_ribbon_PriA"/>
    <property type="match status" value="1"/>
</dbReference>
<keyword evidence="6 12" id="KW-0347">Helicase</keyword>
<dbReference type="Gene3D" id="3.40.50.300">
    <property type="entry name" value="P-loop containing nucleotide triphosphate hydrolases"/>
    <property type="match status" value="2"/>
</dbReference>
<comment type="similarity">
    <text evidence="12">Belongs to the helicase family. PriA subfamily.</text>
</comment>
<dbReference type="InterPro" id="IPR001650">
    <property type="entry name" value="Helicase_C-like"/>
</dbReference>
<dbReference type="Pfam" id="PF00271">
    <property type="entry name" value="Helicase_C"/>
    <property type="match status" value="1"/>
</dbReference>
<dbReference type="GO" id="GO:0003677">
    <property type="term" value="F:DNA binding"/>
    <property type="evidence" value="ECO:0007669"/>
    <property type="project" value="UniProtKB-UniRule"/>
</dbReference>
<dbReference type="NCBIfam" id="TIGR00595">
    <property type="entry name" value="priA"/>
    <property type="match status" value="1"/>
</dbReference>
<evidence type="ECO:0000256" key="2">
    <source>
        <dbReference type="ARBA" id="ARBA00022705"/>
    </source>
</evidence>
<dbReference type="GO" id="GO:0006270">
    <property type="term" value="P:DNA replication initiation"/>
    <property type="evidence" value="ECO:0007669"/>
    <property type="project" value="TreeGrafter"/>
</dbReference>
<feature type="binding site" evidence="12">
    <location>
        <position position="543"/>
    </location>
    <ligand>
        <name>Zn(2+)</name>
        <dbReference type="ChEBI" id="CHEBI:29105"/>
        <label>2</label>
    </ligand>
</feature>
<dbReference type="InterPro" id="IPR042115">
    <property type="entry name" value="PriA_3primeBD_sf"/>
</dbReference>